<reference evidence="3 4" key="1">
    <citation type="journal article" date="2019" name="Nat. Plants">
        <title>Stout camphor tree genome fills gaps in understanding of flowering plant genome evolution.</title>
        <authorList>
            <person name="Chaw S.M."/>
            <person name="Liu Y.C."/>
            <person name="Wu Y.W."/>
            <person name="Wang H.Y."/>
            <person name="Lin C.I."/>
            <person name="Wu C.S."/>
            <person name="Ke H.M."/>
            <person name="Chang L.Y."/>
            <person name="Hsu C.Y."/>
            <person name="Yang H.T."/>
            <person name="Sudianto E."/>
            <person name="Hsu M.H."/>
            <person name="Wu K.P."/>
            <person name="Wang L.N."/>
            <person name="Leebens-Mack J.H."/>
            <person name="Tsai I.J."/>
        </authorList>
    </citation>
    <scope>NUCLEOTIDE SEQUENCE [LARGE SCALE GENOMIC DNA]</scope>
    <source>
        <strain evidence="4">cv. Chaw 1501</strain>
        <tissue evidence="3">Young leaves</tissue>
    </source>
</reference>
<keyword evidence="1" id="KW-0175">Coiled coil</keyword>
<dbReference type="PANTHER" id="PTHR34121">
    <property type="entry name" value="MYOSIN-11"/>
    <property type="match status" value="1"/>
</dbReference>
<proteinExistence type="predicted"/>
<feature type="region of interest" description="Disordered" evidence="2">
    <location>
        <begin position="567"/>
        <end position="614"/>
    </location>
</feature>
<name>A0A443NT47_9MAGN</name>
<keyword evidence="4" id="KW-1185">Reference proteome</keyword>
<evidence type="ECO:0000313" key="3">
    <source>
        <dbReference type="EMBL" id="RWR81693.1"/>
    </source>
</evidence>
<dbReference type="EMBL" id="QPKB01000004">
    <property type="protein sequence ID" value="RWR81693.1"/>
    <property type="molecule type" value="Genomic_DNA"/>
</dbReference>
<comment type="caution">
    <text evidence="3">The sequence shown here is derived from an EMBL/GenBank/DDBJ whole genome shotgun (WGS) entry which is preliminary data.</text>
</comment>
<organism evidence="3 4">
    <name type="scientific">Cinnamomum micranthum f. kanehirae</name>
    <dbReference type="NCBI Taxonomy" id="337451"/>
    <lineage>
        <taxon>Eukaryota</taxon>
        <taxon>Viridiplantae</taxon>
        <taxon>Streptophyta</taxon>
        <taxon>Embryophyta</taxon>
        <taxon>Tracheophyta</taxon>
        <taxon>Spermatophyta</taxon>
        <taxon>Magnoliopsida</taxon>
        <taxon>Magnoliidae</taxon>
        <taxon>Laurales</taxon>
        <taxon>Lauraceae</taxon>
        <taxon>Cinnamomum</taxon>
    </lineage>
</organism>
<gene>
    <name evidence="3" type="ORF">CKAN_01038600</name>
</gene>
<evidence type="ECO:0000256" key="2">
    <source>
        <dbReference type="SAM" id="MobiDB-lite"/>
    </source>
</evidence>
<dbReference type="Proteomes" id="UP000283530">
    <property type="component" value="Unassembled WGS sequence"/>
</dbReference>
<dbReference type="OrthoDB" id="2019255at2759"/>
<evidence type="ECO:0000313" key="4">
    <source>
        <dbReference type="Proteomes" id="UP000283530"/>
    </source>
</evidence>
<dbReference type="AlphaFoldDB" id="A0A443NT47"/>
<evidence type="ECO:0000256" key="1">
    <source>
        <dbReference type="SAM" id="Coils"/>
    </source>
</evidence>
<dbReference type="PANTHER" id="PTHR34121:SF1">
    <property type="entry name" value="FILAMIN-A-INTERACTING PROTEIN 1"/>
    <property type="match status" value="1"/>
</dbReference>
<feature type="coiled-coil region" evidence="1">
    <location>
        <begin position="338"/>
        <end position="376"/>
    </location>
</feature>
<accession>A0A443NT47</accession>
<protein>
    <submittedName>
        <fullName evidence="3">Myosin-11</fullName>
    </submittedName>
</protein>
<sequence>MSWFRSAVTRVMEAGGKNNLTRTVRNYAENVTNAVSGGAKILQDRIGSRSFKSFRHTAKRLEEVAVSCRGLERILLLRRWLVALKEIERLSEDSVDNREKDIEQTHVHDESSLSPRKASLDLFYDSDLGGEPMNFREVFLHSQALEGITLSMILDAPNEEEVSLLLEIFGLCLAGGREVHNAVVRSVQNLSKAFLNYQDEVLMKREELLQFAQSAITGLKLNADLVRIDAEASALQKRLEGMKELREASDKGEARTLEALKETLAEVRFCSKLEALLLQKKNLYYGDSPEIHSEKVDKLKVLAESLANSTVKAEKRISDHRNQKEEALNFRLAKTSDVSEAEKELATEIAELDKKRDELEAELKKVNSSLTAAHARLHNTKEEREQFDEASNQFLLHLKGKEDDLSRSVASGKVEADVVHIWIDFLEDSWHSQSSYIEQKEKQTNHELKMYGNYFVDLVTNHLSAYKEELGTFLSCIRKSVDHLKKLNESRAEMESSPDSDLSNQRKKLEEEYVEFEVKIITTFSVADNMKQQFYSQHGSNSRQDDPKVKELFDAIEQIKKEFECIERPTLETATPSPKGEWPPEEKSHKGSNAIETIEIAQPDKEVSPKSASAVGEKYLDCEAEMSTLESESGNASQDYMPGDIGVWELDALEQEPKPGHSTSNK</sequence>
<dbReference type="STRING" id="337451.A0A443NT47"/>